<feature type="domain" description="Tetrahydrofolate dehydrogenase/cyclohydrolase catalytic" evidence="12">
    <location>
        <begin position="5"/>
        <end position="119"/>
    </location>
</feature>
<feature type="binding site" evidence="11">
    <location>
        <begin position="165"/>
        <end position="167"/>
    </location>
    <ligand>
        <name>NADP(+)</name>
        <dbReference type="ChEBI" id="CHEBI:58349"/>
    </ligand>
</feature>
<comment type="caution">
    <text evidence="14">The sequence shown here is derived from an EMBL/GenBank/DDBJ whole genome shotgun (WGS) entry which is preliminary data.</text>
</comment>
<evidence type="ECO:0000256" key="8">
    <source>
        <dbReference type="ARBA" id="ARBA00023102"/>
    </source>
</evidence>
<evidence type="ECO:0000256" key="3">
    <source>
        <dbReference type="ARBA" id="ARBA00022605"/>
    </source>
</evidence>
<dbReference type="EC" id="1.5.1.5" evidence="11"/>
<evidence type="ECO:0000256" key="11">
    <source>
        <dbReference type="HAMAP-Rule" id="MF_01576"/>
    </source>
</evidence>
<dbReference type="PANTHER" id="PTHR48099:SF5">
    <property type="entry name" value="C-1-TETRAHYDROFOLATE SYNTHASE, CYTOPLASMIC"/>
    <property type="match status" value="1"/>
</dbReference>
<dbReference type="InterPro" id="IPR000672">
    <property type="entry name" value="THF_DH/CycHdrlase"/>
</dbReference>
<comment type="catalytic activity">
    <reaction evidence="11">
        <text>(6R)-5,10-methylene-5,6,7,8-tetrahydrofolate + NADP(+) = (6R)-5,10-methenyltetrahydrofolate + NADPH</text>
        <dbReference type="Rhea" id="RHEA:22812"/>
        <dbReference type="ChEBI" id="CHEBI:15636"/>
        <dbReference type="ChEBI" id="CHEBI:57455"/>
        <dbReference type="ChEBI" id="CHEBI:57783"/>
        <dbReference type="ChEBI" id="CHEBI:58349"/>
        <dbReference type="EC" id="1.5.1.5"/>
    </reaction>
</comment>
<comment type="subunit">
    <text evidence="11">Homodimer.</text>
</comment>
<feature type="domain" description="Tetrahydrofolate dehydrogenase/cyclohydrolase NAD(P)-binding" evidence="13">
    <location>
        <begin position="139"/>
        <end position="280"/>
    </location>
</feature>
<sequence length="286" mass="31484">MTTILKGKPVADKLNKKIKKEAESLKLKGINPTIGIVQVGNRADDVSYRKAIINRCEKVGVESYLYQVEKDISMSGFIEKIKEINNNPKVHGILIFRPLPKHLDYNVIKHIINPNKDIDCMHPYNLAKVFEGELEGFVPCTPKAVMEILKYYEIPLIGANAVIVNSSVVVGKPLSMMLLAKKATVTICNSKTKNLTAKTKNGDIVITAIGKAKYFGDEYFSQKNNVIDVGINTDNDGKICGDVNYDLVKDKVKAITPVPGGVGSVTTSVLLDNVIYACKKILAEKF</sequence>
<dbReference type="EMBL" id="MCIB01000001">
    <property type="protein sequence ID" value="RKD34713.1"/>
    <property type="molecule type" value="Genomic_DNA"/>
</dbReference>
<evidence type="ECO:0000256" key="6">
    <source>
        <dbReference type="ARBA" id="ARBA00022857"/>
    </source>
</evidence>
<comment type="catalytic activity">
    <reaction evidence="11">
        <text>(6R)-5,10-methenyltetrahydrofolate + H2O = (6R)-10-formyltetrahydrofolate + H(+)</text>
        <dbReference type="Rhea" id="RHEA:23700"/>
        <dbReference type="ChEBI" id="CHEBI:15377"/>
        <dbReference type="ChEBI" id="CHEBI:15378"/>
        <dbReference type="ChEBI" id="CHEBI:57455"/>
        <dbReference type="ChEBI" id="CHEBI:195366"/>
        <dbReference type="EC" id="3.5.4.9"/>
    </reaction>
</comment>
<evidence type="ECO:0000256" key="2">
    <source>
        <dbReference type="ARBA" id="ARBA00022563"/>
    </source>
</evidence>
<dbReference type="InterPro" id="IPR036291">
    <property type="entry name" value="NAD(P)-bd_dom_sf"/>
</dbReference>
<dbReference type="CDD" id="cd01080">
    <property type="entry name" value="NAD_bind_m-THF_DH_Cyclohyd"/>
    <property type="match status" value="1"/>
</dbReference>
<dbReference type="GO" id="GO:0000105">
    <property type="term" value="P:L-histidine biosynthetic process"/>
    <property type="evidence" value="ECO:0007669"/>
    <property type="project" value="UniProtKB-KW"/>
</dbReference>
<keyword evidence="15" id="KW-1185">Reference proteome</keyword>
<comment type="similarity">
    <text evidence="11">Belongs to the tetrahydrofolate dehydrogenase/cyclohydrolase family.</text>
</comment>
<dbReference type="Pfam" id="PF00763">
    <property type="entry name" value="THF_DHG_CYH"/>
    <property type="match status" value="1"/>
</dbReference>
<dbReference type="OrthoDB" id="9803580at2"/>
<accession>A0A419TB73</accession>
<keyword evidence="7 11" id="KW-0560">Oxidoreductase</keyword>
<dbReference type="SUPFAM" id="SSF51735">
    <property type="entry name" value="NAD(P)-binding Rossmann-fold domains"/>
    <property type="match status" value="1"/>
</dbReference>
<gene>
    <name evidence="11" type="primary">folD</name>
    <name evidence="14" type="ORF">BET03_02490</name>
</gene>
<dbReference type="GO" id="GO:0004488">
    <property type="term" value="F:methylenetetrahydrofolate dehydrogenase (NADP+) activity"/>
    <property type="evidence" value="ECO:0007669"/>
    <property type="project" value="UniProtKB-UniRule"/>
</dbReference>
<keyword evidence="10 11" id="KW-0511">Multifunctional enzyme</keyword>
<dbReference type="UniPathway" id="UPA00193"/>
<dbReference type="InterPro" id="IPR046346">
    <property type="entry name" value="Aminoacid_DH-like_N_sf"/>
</dbReference>
<comment type="function">
    <text evidence="11">Catalyzes the oxidation of 5,10-methylenetetrahydrofolate to 5,10-methenyltetrahydrofolate and then the hydrolysis of 5,10-methenyltetrahydrofolate to 10-formyltetrahydrofolate.</text>
</comment>
<keyword evidence="3 11" id="KW-0028">Amino-acid biosynthesis</keyword>
<keyword evidence="8 11" id="KW-0368">Histidine biosynthesis</keyword>
<dbReference type="Proteomes" id="UP000284177">
    <property type="component" value="Unassembled WGS sequence"/>
</dbReference>
<keyword evidence="9 11" id="KW-0486">Methionine biosynthesis</keyword>
<organism evidence="14 15">
    <name type="scientific">Thermohalobacter berrensis</name>
    <dbReference type="NCBI Taxonomy" id="99594"/>
    <lineage>
        <taxon>Bacteria</taxon>
        <taxon>Bacillati</taxon>
        <taxon>Bacillota</taxon>
        <taxon>Tissierellia</taxon>
        <taxon>Tissierellales</taxon>
        <taxon>Thermohalobacteraceae</taxon>
        <taxon>Thermohalobacter</taxon>
    </lineage>
</organism>
<evidence type="ECO:0000256" key="7">
    <source>
        <dbReference type="ARBA" id="ARBA00023002"/>
    </source>
</evidence>
<keyword evidence="6 11" id="KW-0521">NADP</keyword>
<dbReference type="GO" id="GO:0006164">
    <property type="term" value="P:purine nucleotide biosynthetic process"/>
    <property type="evidence" value="ECO:0007669"/>
    <property type="project" value="UniProtKB-KW"/>
</dbReference>
<dbReference type="Gene3D" id="3.40.50.720">
    <property type="entry name" value="NAD(P)-binding Rossmann-like Domain"/>
    <property type="match status" value="1"/>
</dbReference>
<dbReference type="RefSeq" id="WP_120166892.1">
    <property type="nucleotide sequence ID" value="NZ_MCIB01000001.1"/>
</dbReference>
<evidence type="ECO:0000259" key="13">
    <source>
        <dbReference type="Pfam" id="PF02882"/>
    </source>
</evidence>
<dbReference type="InterPro" id="IPR020630">
    <property type="entry name" value="THF_DH/CycHdrlase_cat_dom"/>
</dbReference>
<keyword evidence="5 11" id="KW-0378">Hydrolase</keyword>
<dbReference type="GO" id="GO:0005829">
    <property type="term" value="C:cytosol"/>
    <property type="evidence" value="ECO:0007669"/>
    <property type="project" value="TreeGrafter"/>
</dbReference>
<keyword evidence="4 11" id="KW-0658">Purine biosynthesis</keyword>
<dbReference type="HAMAP" id="MF_01576">
    <property type="entry name" value="THF_DHG_CYH"/>
    <property type="match status" value="1"/>
</dbReference>
<name>A0A419TB73_9FIRM</name>
<dbReference type="SUPFAM" id="SSF53223">
    <property type="entry name" value="Aminoacid dehydrogenase-like, N-terminal domain"/>
    <property type="match status" value="1"/>
</dbReference>
<dbReference type="AlphaFoldDB" id="A0A419TB73"/>
<proteinExistence type="inferred from homology"/>
<dbReference type="Pfam" id="PF02882">
    <property type="entry name" value="THF_DHG_CYH_C"/>
    <property type="match status" value="1"/>
</dbReference>
<reference evidence="14 15" key="1">
    <citation type="submission" date="2016-08" db="EMBL/GenBank/DDBJ databases">
        <title>Novel Firmicutes and Novel Genomes.</title>
        <authorList>
            <person name="Poppleton D.I."/>
            <person name="Gribaldo S."/>
        </authorList>
    </citation>
    <scope>NUCLEOTIDE SEQUENCE [LARGE SCALE GENOMIC DNA]</scope>
    <source>
        <strain evidence="14 15">CTT3</strain>
    </source>
</reference>
<dbReference type="InterPro" id="IPR020631">
    <property type="entry name" value="THF_DH/CycHdrlase_NAD-bd_dom"/>
</dbReference>
<evidence type="ECO:0000313" key="14">
    <source>
        <dbReference type="EMBL" id="RKD34713.1"/>
    </source>
</evidence>
<protein>
    <recommendedName>
        <fullName evidence="11">Bifunctional protein FolD</fullName>
    </recommendedName>
    <domain>
        <recommendedName>
            <fullName evidence="11">Methylenetetrahydrofolate dehydrogenase</fullName>
            <ecNumber evidence="11">1.5.1.5</ecNumber>
        </recommendedName>
    </domain>
    <domain>
        <recommendedName>
            <fullName evidence="11">Methenyltetrahydrofolate cyclohydrolase</fullName>
            <ecNumber evidence="11">3.5.4.9</ecNumber>
        </recommendedName>
    </domain>
</protein>
<dbReference type="PRINTS" id="PR00085">
    <property type="entry name" value="THFDHDRGNASE"/>
</dbReference>
<evidence type="ECO:0000256" key="4">
    <source>
        <dbReference type="ARBA" id="ARBA00022755"/>
    </source>
</evidence>
<evidence type="ECO:0000256" key="5">
    <source>
        <dbReference type="ARBA" id="ARBA00022801"/>
    </source>
</evidence>
<dbReference type="PANTHER" id="PTHR48099">
    <property type="entry name" value="C-1-TETRAHYDROFOLATE SYNTHASE, CYTOPLASMIC-RELATED"/>
    <property type="match status" value="1"/>
</dbReference>
<evidence type="ECO:0000313" key="15">
    <source>
        <dbReference type="Proteomes" id="UP000284177"/>
    </source>
</evidence>
<dbReference type="Gene3D" id="3.40.50.10860">
    <property type="entry name" value="Leucine Dehydrogenase, chain A, domain 1"/>
    <property type="match status" value="1"/>
</dbReference>
<evidence type="ECO:0000259" key="12">
    <source>
        <dbReference type="Pfam" id="PF00763"/>
    </source>
</evidence>
<evidence type="ECO:0000256" key="1">
    <source>
        <dbReference type="ARBA" id="ARBA00004777"/>
    </source>
</evidence>
<dbReference type="GO" id="GO:0035999">
    <property type="term" value="P:tetrahydrofolate interconversion"/>
    <property type="evidence" value="ECO:0007669"/>
    <property type="project" value="UniProtKB-UniRule"/>
</dbReference>
<keyword evidence="2 11" id="KW-0554">One-carbon metabolism</keyword>
<comment type="caution">
    <text evidence="11">Lacks conserved residue(s) required for the propagation of feature annotation.</text>
</comment>
<dbReference type="GO" id="GO:0004477">
    <property type="term" value="F:methenyltetrahydrofolate cyclohydrolase activity"/>
    <property type="evidence" value="ECO:0007669"/>
    <property type="project" value="UniProtKB-UniRule"/>
</dbReference>
<evidence type="ECO:0000256" key="9">
    <source>
        <dbReference type="ARBA" id="ARBA00023167"/>
    </source>
</evidence>
<dbReference type="GO" id="GO:0009086">
    <property type="term" value="P:methionine biosynthetic process"/>
    <property type="evidence" value="ECO:0007669"/>
    <property type="project" value="UniProtKB-KW"/>
</dbReference>
<feature type="binding site" evidence="11">
    <location>
        <position position="231"/>
    </location>
    <ligand>
        <name>NADP(+)</name>
        <dbReference type="ChEBI" id="CHEBI:58349"/>
    </ligand>
</feature>
<dbReference type="EC" id="3.5.4.9" evidence="11"/>
<evidence type="ECO:0000256" key="10">
    <source>
        <dbReference type="ARBA" id="ARBA00023268"/>
    </source>
</evidence>
<comment type="pathway">
    <text evidence="1 11">One-carbon metabolism; tetrahydrofolate interconversion.</text>
</comment>